<dbReference type="RefSeq" id="WP_285882182.1">
    <property type="nucleotide sequence ID" value="NZ_JARFYN010000038.1"/>
</dbReference>
<evidence type="ECO:0008006" key="3">
    <source>
        <dbReference type="Google" id="ProtNLM"/>
    </source>
</evidence>
<evidence type="ECO:0000313" key="1">
    <source>
        <dbReference type="EMBL" id="MDL2408735.1"/>
    </source>
</evidence>
<gene>
    <name evidence="1" type="ORF">PY650_24450</name>
</gene>
<sequence length="227" mass="23248">MPRNGSGVFSLPPGSTFTPNTLIQSGVVNGIFADLATDANTPRPIVAGGHGASDVVNARINLGIPWALIQVSTFSGVAAVDFTNLSAYRRLRIHGVIILSAQSDIYWRSSTNNGSTFDAGASDYSAQIISATGSATAALQQTASSYALISNALTSCGVDLLVEEFNVSSGGALGLSSTTDFNGGATTIYVQRGAQFRNSTTPRNAIRIGPVGAVTLSGTLAIEGMVS</sequence>
<evidence type="ECO:0000313" key="2">
    <source>
        <dbReference type="Proteomes" id="UP001172630"/>
    </source>
</evidence>
<dbReference type="EMBL" id="JARFYN010000038">
    <property type="protein sequence ID" value="MDL2408735.1"/>
    <property type="molecule type" value="Genomic_DNA"/>
</dbReference>
<reference evidence="1" key="1">
    <citation type="submission" date="2023-06" db="EMBL/GenBank/DDBJ databases">
        <title>Phylogenetic Diversity of Rhizobium strains.</title>
        <authorList>
            <person name="Moura F.T."/>
            <person name="Helene L.C.F."/>
            <person name="Hungria M."/>
        </authorList>
    </citation>
    <scope>NUCLEOTIDE SEQUENCE</scope>
    <source>
        <strain evidence="1">CCGE524</strain>
    </source>
</reference>
<name>A0ABT7KJB5_9HYPH</name>
<comment type="caution">
    <text evidence="1">The sequence shown here is derived from an EMBL/GenBank/DDBJ whole genome shotgun (WGS) entry which is preliminary data.</text>
</comment>
<proteinExistence type="predicted"/>
<protein>
    <recommendedName>
        <fullName evidence="3">Phage tail protein</fullName>
    </recommendedName>
</protein>
<accession>A0ABT7KJB5</accession>
<keyword evidence="2" id="KW-1185">Reference proteome</keyword>
<dbReference type="Proteomes" id="UP001172630">
    <property type="component" value="Unassembled WGS sequence"/>
</dbReference>
<organism evidence="1 2">
    <name type="scientific">Rhizobium calliandrae</name>
    <dbReference type="NCBI Taxonomy" id="1312182"/>
    <lineage>
        <taxon>Bacteria</taxon>
        <taxon>Pseudomonadati</taxon>
        <taxon>Pseudomonadota</taxon>
        <taxon>Alphaproteobacteria</taxon>
        <taxon>Hyphomicrobiales</taxon>
        <taxon>Rhizobiaceae</taxon>
        <taxon>Rhizobium/Agrobacterium group</taxon>
        <taxon>Rhizobium</taxon>
    </lineage>
</organism>